<evidence type="ECO:0000259" key="3">
    <source>
        <dbReference type="Pfam" id="PF00561"/>
    </source>
</evidence>
<dbReference type="PRINTS" id="PR00793">
    <property type="entry name" value="PROAMNOPTASE"/>
</dbReference>
<dbReference type="InterPro" id="IPR000073">
    <property type="entry name" value="AB_hydrolase_1"/>
</dbReference>
<dbReference type="SUPFAM" id="SSF53474">
    <property type="entry name" value="alpha/beta-Hydrolases"/>
    <property type="match status" value="1"/>
</dbReference>
<evidence type="ECO:0000256" key="1">
    <source>
        <dbReference type="ARBA" id="ARBA00010088"/>
    </source>
</evidence>
<evidence type="ECO:0000313" key="4">
    <source>
        <dbReference type="EMBL" id="MDN3706585.1"/>
    </source>
</evidence>
<dbReference type="EMBL" id="JAUFQU010000001">
    <property type="protein sequence ID" value="MDN3706585.1"/>
    <property type="molecule type" value="Genomic_DNA"/>
</dbReference>
<gene>
    <name evidence="4" type="ORF">QW060_05510</name>
</gene>
<organism evidence="4 5">
    <name type="scientific">Paenimyroides ceti</name>
    <dbReference type="NCBI Taxonomy" id="395087"/>
    <lineage>
        <taxon>Bacteria</taxon>
        <taxon>Pseudomonadati</taxon>
        <taxon>Bacteroidota</taxon>
        <taxon>Flavobacteriia</taxon>
        <taxon>Flavobacteriales</taxon>
        <taxon>Flavobacteriaceae</taxon>
        <taxon>Paenimyroides</taxon>
    </lineage>
</organism>
<name>A0ABT8CTR8_9FLAO</name>
<dbReference type="InterPro" id="IPR050266">
    <property type="entry name" value="AB_hydrolase_sf"/>
</dbReference>
<evidence type="ECO:0000313" key="5">
    <source>
        <dbReference type="Proteomes" id="UP001242368"/>
    </source>
</evidence>
<dbReference type="Proteomes" id="UP001242368">
    <property type="component" value="Unassembled WGS sequence"/>
</dbReference>
<dbReference type="Gene3D" id="3.40.50.1820">
    <property type="entry name" value="alpha/beta hydrolase"/>
    <property type="match status" value="1"/>
</dbReference>
<sequence>MTDNRKNSDYRLSLSGLNSTLSVGYNILKSYKYSFEPNVGVVMMKNKVNTDNFRNNESVYFTKNSTGIVPAIDFSFTNASGLLYGVKIGYQIVMNENSFWKKGITNGSSEFSDPTNSFFIQVKVGGILQMKNNSHQEDTKTSIIESNHYETEMKTAIIDNNGDKLFTVMHPNPGKETIILLHGGPGFPSSLTEVINDLKDHFHIIFFHQRGTKKSPCRSGDYSMKAYLEDIEAVRHFYNIEKFNLWGHSWGGLYAQIYAEKYTDHLLSLFLCSPGSGTNVQWKQTEKEVMKLNKSMTTTWEWTKMGMNSFLGMLGSDNAYKRLFTQVMKNYNKKFVSVDASIIAEDFDLLKADPINKTRPAIVKYPLLKGLSHPDFKITILYGDQDIYTVSKSFVIDRYPTAKVVAVPNSGHIPWLHNPDVYKSIVSRHYK</sequence>
<reference evidence="5" key="1">
    <citation type="journal article" date="2019" name="Int. J. Syst. Evol. Microbiol.">
        <title>The Global Catalogue of Microorganisms (GCM) 10K type strain sequencing project: providing services to taxonomists for standard genome sequencing and annotation.</title>
        <authorList>
            <consortium name="The Broad Institute Genomics Platform"/>
            <consortium name="The Broad Institute Genome Sequencing Center for Infectious Disease"/>
            <person name="Wu L."/>
            <person name="Ma J."/>
        </authorList>
    </citation>
    <scope>NUCLEOTIDE SEQUENCE [LARGE SCALE GENOMIC DNA]</scope>
    <source>
        <strain evidence="5">CECT 7184</strain>
    </source>
</reference>
<evidence type="ECO:0000256" key="2">
    <source>
        <dbReference type="ARBA" id="ARBA00022801"/>
    </source>
</evidence>
<keyword evidence="5" id="KW-1185">Reference proteome</keyword>
<protein>
    <submittedName>
        <fullName evidence="4">Alpha/beta hydrolase</fullName>
    </submittedName>
</protein>
<dbReference type="Pfam" id="PF00561">
    <property type="entry name" value="Abhydrolase_1"/>
    <property type="match status" value="1"/>
</dbReference>
<accession>A0ABT8CTR8</accession>
<comment type="caution">
    <text evidence="4">The sequence shown here is derived from an EMBL/GenBank/DDBJ whole genome shotgun (WGS) entry which is preliminary data.</text>
</comment>
<dbReference type="PANTHER" id="PTHR43798">
    <property type="entry name" value="MONOACYLGLYCEROL LIPASE"/>
    <property type="match status" value="1"/>
</dbReference>
<dbReference type="InterPro" id="IPR029058">
    <property type="entry name" value="AB_hydrolase_fold"/>
</dbReference>
<keyword evidence="2 4" id="KW-0378">Hydrolase</keyword>
<proteinExistence type="inferred from homology"/>
<dbReference type="GO" id="GO:0016787">
    <property type="term" value="F:hydrolase activity"/>
    <property type="evidence" value="ECO:0007669"/>
    <property type="project" value="UniProtKB-KW"/>
</dbReference>
<dbReference type="InterPro" id="IPR002410">
    <property type="entry name" value="Peptidase_S33"/>
</dbReference>
<dbReference type="RefSeq" id="WP_290362653.1">
    <property type="nucleotide sequence ID" value="NZ_JAUFQU010000001.1"/>
</dbReference>
<feature type="domain" description="AB hydrolase-1" evidence="3">
    <location>
        <begin position="177"/>
        <end position="413"/>
    </location>
</feature>
<comment type="similarity">
    <text evidence="1">Belongs to the peptidase S33 family.</text>
</comment>